<dbReference type="GO" id="GO:0019901">
    <property type="term" value="F:protein kinase binding"/>
    <property type="evidence" value="ECO:0007669"/>
    <property type="project" value="InterPro"/>
</dbReference>
<sequence>MSTAIATPGPRMDLGPVPPSVNGQSRLLYTTVRSLKSLMRTSDRQPQQLCQLSGGMRSNFAHIINQQPLLPSIETFICSVTASLKIKMAVLVTALIYVERLRKHLPKTATGSMDTPYRIFLASLLLADKFWSDHSVQIKNLVAAAGGIFSKKEIAAMERALLKLLQFNLYVSADEIRTHAQKLGICIDEHSVTAA</sequence>
<evidence type="ECO:0000313" key="3">
    <source>
        <dbReference type="Proteomes" id="UP001140011"/>
    </source>
</evidence>
<evidence type="ECO:0000313" key="2">
    <source>
        <dbReference type="EMBL" id="KAJ2749898.1"/>
    </source>
</evidence>
<dbReference type="PANTHER" id="PTHR15615">
    <property type="match status" value="1"/>
</dbReference>
<comment type="caution">
    <text evidence="2">The sequence shown here is derived from an EMBL/GenBank/DDBJ whole genome shotgun (WGS) entry which is preliminary data.</text>
</comment>
<dbReference type="OrthoDB" id="10250320at2759"/>
<gene>
    <name evidence="2" type="ORF">GGI19_005407</name>
</gene>
<dbReference type="GO" id="GO:0000307">
    <property type="term" value="C:cyclin-dependent protein kinase holoenzyme complex"/>
    <property type="evidence" value="ECO:0007669"/>
    <property type="project" value="TreeGrafter"/>
</dbReference>
<dbReference type="AlphaFoldDB" id="A0A9W8GSC2"/>
<protein>
    <recommendedName>
        <fullName evidence="1">Cyclin N-terminal domain-containing protein</fullName>
    </recommendedName>
</protein>
<dbReference type="CDD" id="cd20557">
    <property type="entry name" value="CYCLIN_ScPCL1-like"/>
    <property type="match status" value="1"/>
</dbReference>
<keyword evidence="3" id="KW-1185">Reference proteome</keyword>
<accession>A0A9W8GSC2</accession>
<reference evidence="2" key="1">
    <citation type="submission" date="2022-07" db="EMBL/GenBank/DDBJ databases">
        <title>Phylogenomic reconstructions and comparative analyses of Kickxellomycotina fungi.</title>
        <authorList>
            <person name="Reynolds N.K."/>
            <person name="Stajich J.E."/>
            <person name="Barry K."/>
            <person name="Grigoriev I.V."/>
            <person name="Crous P."/>
            <person name="Smith M.E."/>
        </authorList>
    </citation>
    <scope>NUCLEOTIDE SEQUENCE</scope>
    <source>
        <strain evidence="2">BCRC 34297</strain>
    </source>
</reference>
<dbReference type="EMBL" id="JANBUH010000676">
    <property type="protein sequence ID" value="KAJ2749898.1"/>
    <property type="molecule type" value="Genomic_DNA"/>
</dbReference>
<dbReference type="GO" id="GO:0005634">
    <property type="term" value="C:nucleus"/>
    <property type="evidence" value="ECO:0007669"/>
    <property type="project" value="TreeGrafter"/>
</dbReference>
<dbReference type="GO" id="GO:0016538">
    <property type="term" value="F:cyclin-dependent protein serine/threonine kinase regulator activity"/>
    <property type="evidence" value="ECO:0007669"/>
    <property type="project" value="TreeGrafter"/>
</dbReference>
<dbReference type="InterPro" id="IPR036915">
    <property type="entry name" value="Cyclin-like_sf"/>
</dbReference>
<proteinExistence type="predicted"/>
<name>A0A9W8GSC2_9FUNG</name>
<dbReference type="InterPro" id="IPR006671">
    <property type="entry name" value="Cyclin_N"/>
</dbReference>
<organism evidence="2 3">
    <name type="scientific">Coemansia pectinata</name>
    <dbReference type="NCBI Taxonomy" id="1052879"/>
    <lineage>
        <taxon>Eukaryota</taxon>
        <taxon>Fungi</taxon>
        <taxon>Fungi incertae sedis</taxon>
        <taxon>Zoopagomycota</taxon>
        <taxon>Kickxellomycotina</taxon>
        <taxon>Kickxellomycetes</taxon>
        <taxon>Kickxellales</taxon>
        <taxon>Kickxellaceae</taxon>
        <taxon>Coemansia</taxon>
    </lineage>
</organism>
<dbReference type="Proteomes" id="UP001140011">
    <property type="component" value="Unassembled WGS sequence"/>
</dbReference>
<evidence type="ECO:0000259" key="1">
    <source>
        <dbReference type="Pfam" id="PF00134"/>
    </source>
</evidence>
<dbReference type="PANTHER" id="PTHR15615:SF10">
    <property type="entry name" value="PHO85 CYCLIN-2-RELATED"/>
    <property type="match status" value="1"/>
</dbReference>
<feature type="domain" description="Cyclin N-terminal" evidence="1">
    <location>
        <begin position="72"/>
        <end position="169"/>
    </location>
</feature>
<dbReference type="Pfam" id="PF00134">
    <property type="entry name" value="Cyclin_N"/>
    <property type="match status" value="1"/>
</dbReference>
<dbReference type="SUPFAM" id="SSF47954">
    <property type="entry name" value="Cyclin-like"/>
    <property type="match status" value="1"/>
</dbReference>
<dbReference type="InterPro" id="IPR013922">
    <property type="entry name" value="Cyclin_PHO80-like"/>
</dbReference>
<dbReference type="Gene3D" id="1.10.472.10">
    <property type="entry name" value="Cyclin-like"/>
    <property type="match status" value="1"/>
</dbReference>